<feature type="compositionally biased region" description="Gly residues" evidence="6">
    <location>
        <begin position="12"/>
        <end position="25"/>
    </location>
</feature>
<evidence type="ECO:0000256" key="3">
    <source>
        <dbReference type="ARBA" id="ARBA00022705"/>
    </source>
</evidence>
<dbReference type="Gene3D" id="1.10.10.10">
    <property type="entry name" value="Winged helix-like DNA-binding domain superfamily/Winged helix DNA-binding domain"/>
    <property type="match status" value="1"/>
</dbReference>
<proteinExistence type="inferred from homology"/>
<dbReference type="InterPro" id="IPR012340">
    <property type="entry name" value="NA-bd_OB-fold"/>
</dbReference>
<keyword evidence="3" id="KW-0235">DNA replication</keyword>
<dbReference type="PIRSF" id="PIRSF036949">
    <property type="entry name" value="RPA32"/>
    <property type="match status" value="1"/>
</dbReference>
<feature type="domain" description="Replication protein A C-terminal" evidence="7">
    <location>
        <begin position="178"/>
        <end position="261"/>
    </location>
</feature>
<dbReference type="InterPro" id="IPR014646">
    <property type="entry name" value="Rfa2/RPA32"/>
</dbReference>
<dbReference type="InterPro" id="IPR014892">
    <property type="entry name" value="RPA_C"/>
</dbReference>
<feature type="region of interest" description="Disordered" evidence="6">
    <location>
        <begin position="1"/>
        <end position="41"/>
    </location>
</feature>
<name>A0ABR0YNM3_HUSHU</name>
<dbReference type="InterPro" id="IPR036388">
    <property type="entry name" value="WH-like_DNA-bd_sf"/>
</dbReference>
<dbReference type="SUPFAM" id="SSF50249">
    <property type="entry name" value="Nucleic acid-binding proteins"/>
    <property type="match status" value="1"/>
</dbReference>
<dbReference type="Pfam" id="PF08784">
    <property type="entry name" value="RPA_C"/>
    <property type="match status" value="1"/>
</dbReference>
<keyword evidence="9" id="KW-1185">Reference proteome</keyword>
<dbReference type="EMBL" id="JAHFZB010000026">
    <property type="protein sequence ID" value="KAK6474155.1"/>
    <property type="molecule type" value="Genomic_DNA"/>
</dbReference>
<dbReference type="SUPFAM" id="SSF46785">
    <property type="entry name" value="Winged helix' DNA-binding domain"/>
    <property type="match status" value="1"/>
</dbReference>
<dbReference type="Gene3D" id="2.40.50.140">
    <property type="entry name" value="Nucleic acid-binding proteins"/>
    <property type="match status" value="1"/>
</dbReference>
<evidence type="ECO:0000259" key="7">
    <source>
        <dbReference type="Pfam" id="PF08784"/>
    </source>
</evidence>
<dbReference type="InterPro" id="IPR040260">
    <property type="entry name" value="RFA2-like"/>
</dbReference>
<evidence type="ECO:0000313" key="8">
    <source>
        <dbReference type="EMBL" id="KAK6474155.1"/>
    </source>
</evidence>
<comment type="subcellular location">
    <subcellularLocation>
        <location evidence="1">Nucleus</location>
    </subcellularLocation>
</comment>
<gene>
    <name evidence="8" type="ORF">HHUSO_G26337</name>
</gene>
<dbReference type="Proteomes" id="UP001369086">
    <property type="component" value="Unassembled WGS sequence"/>
</dbReference>
<evidence type="ECO:0000256" key="2">
    <source>
        <dbReference type="ARBA" id="ARBA00007815"/>
    </source>
</evidence>
<evidence type="ECO:0000256" key="6">
    <source>
        <dbReference type="SAM" id="MobiDB-lite"/>
    </source>
</evidence>
<keyword evidence="5" id="KW-0539">Nucleus</keyword>
<evidence type="ECO:0000256" key="4">
    <source>
        <dbReference type="ARBA" id="ARBA00023125"/>
    </source>
</evidence>
<dbReference type="PANTHER" id="PTHR13989">
    <property type="entry name" value="REPLICATION PROTEIN A-RELATED"/>
    <property type="match status" value="1"/>
</dbReference>
<comment type="caution">
    <text evidence="8">The sequence shown here is derived from an EMBL/GenBank/DDBJ whole genome shotgun (WGS) entry which is preliminary data.</text>
</comment>
<sequence>MWNQSGSFGESAMGGGYTQSPGGFGSPSATQGEKKGGRSRAQSIVPCTVAQVLSVTQTEDVFRFGEVELSQVTLVGVIRHAEKAPTNIQYKLDDMTAPPIDVRQWVDTDEGGGENIVVPPGNYVKVSCHLRSFQNKKSLVAFNVRPLEDMNELTSHMLEVVHAQMLLNKPQPVMGDGGMNRSLSMPGSTGSGYSGAEDGGMNGLTPQQSQVLNLIKTCKEVQGISIQDIKIRLKGMNALAIKQAVEFLGNEGHIYSTVDEDHYRSTESEN</sequence>
<dbReference type="PANTHER" id="PTHR13989:SF16">
    <property type="entry name" value="REPLICATION PROTEIN A2"/>
    <property type="match status" value="1"/>
</dbReference>
<evidence type="ECO:0000256" key="5">
    <source>
        <dbReference type="ARBA" id="ARBA00023242"/>
    </source>
</evidence>
<keyword evidence="4" id="KW-0238">DNA-binding</keyword>
<reference evidence="8 9" key="1">
    <citation type="submission" date="2021-05" db="EMBL/GenBank/DDBJ databases">
        <authorList>
            <person name="Zahm M."/>
            <person name="Klopp C."/>
            <person name="Cabau C."/>
            <person name="Kuhl H."/>
            <person name="Suciu R."/>
            <person name="Ciorpac M."/>
            <person name="Holostenco D."/>
            <person name="Gessner J."/>
            <person name="Wuertz S."/>
            <person name="Hohne C."/>
            <person name="Stock M."/>
            <person name="Gislard M."/>
            <person name="Lluch J."/>
            <person name="Milhes M."/>
            <person name="Lampietro C."/>
            <person name="Lopez Roques C."/>
            <person name="Donnadieu C."/>
            <person name="Du K."/>
            <person name="Schartl M."/>
            <person name="Guiguen Y."/>
        </authorList>
    </citation>
    <scope>NUCLEOTIDE SEQUENCE [LARGE SCALE GENOMIC DNA]</scope>
    <source>
        <strain evidence="8">Hh-F2</strain>
        <tissue evidence="8">Blood</tissue>
    </source>
</reference>
<accession>A0ABR0YNM3</accession>
<protein>
    <submittedName>
        <fullName evidence="8">Replication protein A 32 kDa subunit</fullName>
    </submittedName>
</protein>
<evidence type="ECO:0000313" key="9">
    <source>
        <dbReference type="Proteomes" id="UP001369086"/>
    </source>
</evidence>
<dbReference type="CDD" id="cd04478">
    <property type="entry name" value="RPA2_DBD_D"/>
    <property type="match status" value="1"/>
</dbReference>
<comment type="similarity">
    <text evidence="2">Belongs to the replication factor A protein 2 family.</text>
</comment>
<evidence type="ECO:0000256" key="1">
    <source>
        <dbReference type="ARBA" id="ARBA00004123"/>
    </source>
</evidence>
<organism evidence="8 9">
    <name type="scientific">Huso huso</name>
    <name type="common">Beluga</name>
    <name type="synonym">Acipenser huso</name>
    <dbReference type="NCBI Taxonomy" id="61971"/>
    <lineage>
        <taxon>Eukaryota</taxon>
        <taxon>Metazoa</taxon>
        <taxon>Chordata</taxon>
        <taxon>Craniata</taxon>
        <taxon>Vertebrata</taxon>
        <taxon>Euteleostomi</taxon>
        <taxon>Actinopterygii</taxon>
        <taxon>Chondrostei</taxon>
        <taxon>Acipenseriformes</taxon>
        <taxon>Acipenseridae</taxon>
        <taxon>Huso</taxon>
    </lineage>
</organism>
<dbReference type="InterPro" id="IPR036390">
    <property type="entry name" value="WH_DNA-bd_sf"/>
</dbReference>